<reference evidence="1 2" key="2">
    <citation type="journal article" date="2015" name="BMC Genomics">
        <title>Analysis of three genomes within the thermophilic bacterial species Caldanaerobacter subterraneus with a focus on carbon monoxide dehydrogenase evolution and hydrolase diversity.</title>
        <authorList>
            <person name="Sant'Anna F.H."/>
            <person name="Lebedinsky A.V."/>
            <person name="Sokolova T.G."/>
            <person name="Robb F.T."/>
            <person name="Gonzalez J.M."/>
        </authorList>
    </citation>
    <scope>NUCLEOTIDE SEQUENCE [LARGE SCALE GENOMIC DNA]</scope>
    <source>
        <strain evidence="1 2">DSM 12653</strain>
    </source>
</reference>
<protein>
    <submittedName>
        <fullName evidence="1">Uncharacterized protein</fullName>
    </submittedName>
</protein>
<dbReference type="RefSeq" id="WP_211254301.1">
    <property type="nucleotide sequence ID" value="NZ_ABXP02000052.1"/>
</dbReference>
<proteinExistence type="predicted"/>
<accession>A0A0F5PN59</accession>
<name>A0A0F5PN59_9THEO</name>
<dbReference type="AlphaFoldDB" id="A0A0F5PN59"/>
<dbReference type="Pfam" id="PF07907">
    <property type="entry name" value="YibE_F"/>
    <property type="match status" value="1"/>
</dbReference>
<organism evidence="1 2">
    <name type="scientific">Caldanaerobacter subterraneus subsp. pacificus DSM 12653</name>
    <dbReference type="NCBI Taxonomy" id="391606"/>
    <lineage>
        <taxon>Bacteria</taxon>
        <taxon>Bacillati</taxon>
        <taxon>Bacillota</taxon>
        <taxon>Clostridia</taxon>
        <taxon>Thermoanaerobacterales</taxon>
        <taxon>Thermoanaerobacteraceae</taxon>
        <taxon>Caldanaerobacter</taxon>
    </lineage>
</organism>
<dbReference type="EMBL" id="ABXP02000052">
    <property type="protein sequence ID" value="KKC30087.1"/>
    <property type="molecule type" value="Genomic_DNA"/>
</dbReference>
<reference evidence="2" key="3">
    <citation type="submission" date="2015-02" db="EMBL/GenBank/DDBJ databases">
        <title>Genome analysis of three genomes within the thermophilic hydrogenogenic bacterial species Caldanaerobacter subterraneus.</title>
        <authorList>
            <person name="Sant'Anna F.H."/>
            <person name="Lebedinsky A."/>
            <person name="Sokolova T."/>
            <person name="Robb F.T."/>
            <person name="Gonzalez J.M."/>
        </authorList>
    </citation>
    <scope>NUCLEOTIDE SEQUENCE [LARGE SCALE GENOMIC DNA]</scope>
    <source>
        <strain evidence="2">DSM 12653</strain>
    </source>
</reference>
<reference evidence="1 2" key="1">
    <citation type="submission" date="2008-07" db="EMBL/GenBank/DDBJ databases">
        <authorList>
            <person name="Gonzalez J."/>
            <person name="Sokolova T."/>
            <person name="Ferriera S."/>
            <person name="Johnson J."/>
            <person name="Kravitz S."/>
            <person name="Beeson K."/>
            <person name="Sutton G."/>
            <person name="Rogers Y.-H."/>
            <person name="Friedman R."/>
            <person name="Frazier M."/>
            <person name="Venter J.C."/>
        </authorList>
    </citation>
    <scope>NUCLEOTIDE SEQUENCE [LARGE SCALE GENOMIC DNA]</scope>
    <source>
        <strain evidence="1 2">DSM 12653</strain>
    </source>
</reference>
<dbReference type="Proteomes" id="UP000010146">
    <property type="component" value="Unassembled WGS sequence"/>
</dbReference>
<evidence type="ECO:0000313" key="2">
    <source>
        <dbReference type="Proteomes" id="UP000010146"/>
    </source>
</evidence>
<gene>
    <name evidence="1" type="ORF">CDSM653_00872</name>
</gene>
<comment type="caution">
    <text evidence="1">The sequence shown here is derived from an EMBL/GenBank/DDBJ whole genome shotgun (WGS) entry which is preliminary data.</text>
</comment>
<dbReference type="InterPro" id="IPR012507">
    <property type="entry name" value="YibE_F"/>
</dbReference>
<evidence type="ECO:0000313" key="1">
    <source>
        <dbReference type="EMBL" id="KKC30087.1"/>
    </source>
</evidence>
<sequence>MDTAIVLSAIPLLLLFMAYQTSLREIINLDIIATEIVRSLAASTGLVAVYL</sequence>